<organism evidence="3 4">
    <name type="scientific">Micromonas commoda (strain RCC299 / NOUM17 / CCMP2709)</name>
    <name type="common">Picoplanktonic green alga</name>
    <dbReference type="NCBI Taxonomy" id="296587"/>
    <lineage>
        <taxon>Eukaryota</taxon>
        <taxon>Viridiplantae</taxon>
        <taxon>Chlorophyta</taxon>
        <taxon>Mamiellophyceae</taxon>
        <taxon>Mamiellales</taxon>
        <taxon>Mamiellaceae</taxon>
        <taxon>Micromonas</taxon>
    </lineage>
</organism>
<keyword evidence="4" id="KW-1185">Reference proteome</keyword>
<proteinExistence type="predicted"/>
<dbReference type="OMA" id="SETHYRP"/>
<keyword evidence="2" id="KW-0732">Signal</keyword>
<accession>C1EEE5</accession>
<sequence>MGRLSRPSSWVVFVPLLFALLSSSDVAAQAPGTLSDTVAELQQALSELPNGLGPEIQALMAELGMTQSETHYRPFFDLTTGEKINGSIALIRYPTEMNDFELDFLKLTHSLDPTKSHAMMVCGHARPDQCRETVPHLGADDAHPCGASDASDPAAALASGFFCELLNATTTTTHGEVLVYGKEKIEFLEQTHAEDLAAGLTPQLPVLHLEIVEIEDLLEGLDLDYEDYDFGIGPSAAPETSGPVGSPSPALAPEGSRRRVARRLLRIGGIGRGGFRGGVGGVGRFGGMRVGMGRRGRRGVGNNLATQQVLRSSYYGNPGTSGQIAYYGTSTVGK</sequence>
<dbReference type="InParanoid" id="C1EEE5"/>
<dbReference type="EMBL" id="CP001330">
    <property type="protein sequence ID" value="ACO66221.1"/>
    <property type="molecule type" value="Genomic_DNA"/>
</dbReference>
<feature type="signal peptide" evidence="2">
    <location>
        <begin position="1"/>
        <end position="28"/>
    </location>
</feature>
<evidence type="ECO:0000256" key="2">
    <source>
        <dbReference type="SAM" id="SignalP"/>
    </source>
</evidence>
<feature type="chain" id="PRO_5002907135" evidence="2">
    <location>
        <begin position="29"/>
        <end position="334"/>
    </location>
</feature>
<gene>
    <name evidence="3" type="ORF">MICPUN_62594</name>
</gene>
<dbReference type="Proteomes" id="UP000002009">
    <property type="component" value="Chromosome 11"/>
</dbReference>
<name>C1EEE5_MICCC</name>
<dbReference type="AlphaFoldDB" id="C1EEE5"/>
<dbReference type="OrthoDB" id="10629618at2759"/>
<evidence type="ECO:0000313" key="3">
    <source>
        <dbReference type="EMBL" id="ACO66221.1"/>
    </source>
</evidence>
<dbReference type="GeneID" id="8247385"/>
<protein>
    <submittedName>
        <fullName evidence="3">Uncharacterized protein</fullName>
    </submittedName>
</protein>
<evidence type="ECO:0000256" key="1">
    <source>
        <dbReference type="SAM" id="MobiDB-lite"/>
    </source>
</evidence>
<reference evidence="3 4" key="1">
    <citation type="journal article" date="2009" name="Science">
        <title>Green evolution and dynamic adaptations revealed by genomes of the marine picoeukaryotes Micromonas.</title>
        <authorList>
            <person name="Worden A.Z."/>
            <person name="Lee J.H."/>
            <person name="Mock T."/>
            <person name="Rouze P."/>
            <person name="Simmons M.P."/>
            <person name="Aerts A.L."/>
            <person name="Allen A.E."/>
            <person name="Cuvelier M.L."/>
            <person name="Derelle E."/>
            <person name="Everett M.V."/>
            <person name="Foulon E."/>
            <person name="Grimwood J."/>
            <person name="Gundlach H."/>
            <person name="Henrissat B."/>
            <person name="Napoli C."/>
            <person name="McDonald S.M."/>
            <person name="Parker M.S."/>
            <person name="Rombauts S."/>
            <person name="Salamov A."/>
            <person name="Von Dassow P."/>
            <person name="Badger J.H."/>
            <person name="Coutinho P.M."/>
            <person name="Demir E."/>
            <person name="Dubchak I."/>
            <person name="Gentemann C."/>
            <person name="Eikrem W."/>
            <person name="Gready J.E."/>
            <person name="John U."/>
            <person name="Lanier W."/>
            <person name="Lindquist E.A."/>
            <person name="Lucas S."/>
            <person name="Mayer K.F."/>
            <person name="Moreau H."/>
            <person name="Not F."/>
            <person name="Otillar R."/>
            <person name="Panaud O."/>
            <person name="Pangilinan J."/>
            <person name="Paulsen I."/>
            <person name="Piegu B."/>
            <person name="Poliakov A."/>
            <person name="Robbens S."/>
            <person name="Schmutz J."/>
            <person name="Toulza E."/>
            <person name="Wyss T."/>
            <person name="Zelensky A."/>
            <person name="Zhou K."/>
            <person name="Armbrust E.V."/>
            <person name="Bhattacharya D."/>
            <person name="Goodenough U.W."/>
            <person name="Van de Peer Y."/>
            <person name="Grigoriev I.V."/>
        </authorList>
    </citation>
    <scope>NUCLEOTIDE SEQUENCE [LARGE SCALE GENOMIC DNA]</scope>
    <source>
        <strain evidence="4">RCC299 / NOUM17</strain>
    </source>
</reference>
<dbReference type="RefSeq" id="XP_002504963.1">
    <property type="nucleotide sequence ID" value="XM_002504917.1"/>
</dbReference>
<evidence type="ECO:0000313" key="4">
    <source>
        <dbReference type="Proteomes" id="UP000002009"/>
    </source>
</evidence>
<feature type="region of interest" description="Disordered" evidence="1">
    <location>
        <begin position="234"/>
        <end position="256"/>
    </location>
</feature>
<dbReference type="KEGG" id="mis:MICPUN_62594"/>